<dbReference type="InterPro" id="IPR044107">
    <property type="entry name" value="PIKKc_ATM"/>
</dbReference>
<evidence type="ECO:0000256" key="6">
    <source>
        <dbReference type="ARBA" id="ARBA00014619"/>
    </source>
</evidence>
<dbReference type="SMART" id="SM01342">
    <property type="entry name" value="TAN"/>
    <property type="match status" value="1"/>
</dbReference>
<dbReference type="InterPro" id="IPR003152">
    <property type="entry name" value="FATC_dom"/>
</dbReference>
<dbReference type="GO" id="GO:0006281">
    <property type="term" value="P:DNA repair"/>
    <property type="evidence" value="ECO:0007669"/>
    <property type="project" value="InterPro"/>
</dbReference>
<keyword evidence="7 20" id="KW-0158">Chromosome</keyword>
<evidence type="ECO:0000256" key="2">
    <source>
        <dbReference type="ARBA" id="ARBA00004574"/>
    </source>
</evidence>
<evidence type="ECO:0000256" key="8">
    <source>
        <dbReference type="ARBA" id="ARBA00022527"/>
    </source>
</evidence>
<dbReference type="GO" id="GO:0005634">
    <property type="term" value="C:nucleus"/>
    <property type="evidence" value="ECO:0007669"/>
    <property type="project" value="UniProtKB-SubCell"/>
</dbReference>
<evidence type="ECO:0000259" key="22">
    <source>
        <dbReference type="PROSITE" id="PS50290"/>
    </source>
</evidence>
<dbReference type="InterPro" id="IPR036940">
    <property type="entry name" value="PI3/4_kinase_cat_sf"/>
</dbReference>
<comment type="subunit">
    <text evidence="4">Associates with DNA double-strand breaks.</text>
</comment>
<evidence type="ECO:0000256" key="10">
    <source>
        <dbReference type="ARBA" id="ARBA00022741"/>
    </source>
</evidence>
<feature type="compositionally biased region" description="Basic and acidic residues" evidence="21">
    <location>
        <begin position="2857"/>
        <end position="2866"/>
    </location>
</feature>
<dbReference type="SMART" id="SM00146">
    <property type="entry name" value="PI3Kc"/>
    <property type="match status" value="1"/>
</dbReference>
<protein>
    <recommendedName>
        <fullName evidence="6 20">Serine/threonine-protein kinase Tel1</fullName>
        <ecNumber evidence="5 20">2.7.11.1</ecNumber>
    </recommendedName>
</protein>
<dbReference type="SUPFAM" id="SSF48371">
    <property type="entry name" value="ARM repeat"/>
    <property type="match status" value="1"/>
</dbReference>
<sequence>MASDINLAEALEGMSSKGIKERTDAVVNLRQILRHNQGTSRIDNLKDSALFKIFDAIFQAIDVEVTQLRACRAGVKTKTTVSATEIRLTSCSTTLRVALEVGIRNLRSKSVKALIDHFITHFDDADGTPDVILCGDYARNLSIVLSHEPHVEHLSHDLWKATLNFCLDKIKSAFKPDHGLGSSILTPRSSRSHFAPSQASFTKGTLPRHAVDDLVNVVRSLISVPFAPLLPKGPQALNAMAQYLHNSPHSGKPQIDALVVVNTILSQIRSEDVTFTKKFTRDALVFAKALWSTKLSALKDELLSMLILLHPFVEVLSQEGENELLLTAISNLVDTIKGEYTKRPIKDQLQISQLNLQLDFKQPFDGLRGHVFGLQDGQAIGENTLSAEHNWTLLKLLAHFSVWNHPSDQRSIKQPLSSDAGPQKRQRIERWSDELSRMLSDFSVANKLCSLQIICFAAQSTLIEEEILASLLGKLATCITDDNSSVAAWACLAVASCASQSTARAATLADIWRSIWRYTLRGVSPAQTCRSACHLLHTMIQTELIDRATILENIGSMLSSISISGPSMFGDSVASLFQTVMVQLQRESTSSLSERVEQVLTWVFRTWAPSNFFDKIFASQNTSTRVVDVMNLVNVCLGLPTEQEPLQSLPVWGSVAQTWILHSRTQDLLDFLLLRKKSAAIIPHLHQIEQVTERSSSTNNVAVKLVLGLCTTEVNSAVDKWKNMKEQSAGHLDQHMVRMVGNLITVALCIANCLHIKDTHRAEQLQAANEKLMRLLFSDLSSPVCEQDKVDALIDLVAHRLLICQPDVSNQEGHGHHVCMARLSTSLLELLDGRRYMTQSESSAKKNETSDMMDFDTDFDSQVTTYTAPVNEVRAPRKVISTNYSLMSQRASVTVYAMLMQSSSHFEKRGDSIGNSTQELISHVLDLPAQEILASGPVLTTLPRYGVQLTPKQFEPLLEFFADNTLQSYEFERSETNVDLLLGVMESFVCTWTDASDQDLYTFGLDIYKWFTVTALKANLLSPCVQKRLVRLVLQILQIDADYGQADKLPTIRSMLFHLMREGTLEVKHSIAQHLSSLFSLFSLPVHTKIFEELRKSLPTDTEWIEGLAVRVLVLANLAASWHSLRRQCIYHIFETAGMITDVEKYAATCIATISEALDLDSPKELFRLFSPQLLFTWLESQAVAKIPFAVFGYKTMADLLEHNIDEIYAQLLIREKEEQISWLTKALNLAEGKILHSTFSKTLAYAISWDVAGKQSSSQDSSQVATTCESRIRTFFKTSGEYSSAVQSNLPDIVAQIFTSMYHEEVVEKFLEKRSHYAYAQHALSAMKEYGSLDTNLSQAQQPSFKGRYLIDQLERVCRRAGNKTLTTIKDAMSVPHITATLRSIIDCMHPAYGPLHACRTVRKLRIFIALAGDDVFGGYPLQTLIRTLQPVVVDPHCSDDGMGVLRYLLERGKPFLKHELSMITGTILLILFSLKQFMTSRQDKTTQESQFRNTVSKMQSFHDWLVDYLLDFCSTLKAPQQEAFRSLVQSCRDLESPASSGDTNQAASAMLQGLLDDEESISPILGSNERREVISTLCRHFHVSDKTAQDMFGSDELSLSYARRVWVSTQALKVNDDYGAWAAKVLGRAYASTVSLEQIRPAQGLISHLTSGSGEKTQSMQAVVTKLNNLLSSQNRIHVGVAEQCLRNIANRFLVLGDHNGSIEFEKSLPNHVIDATAMVYSKDIAESKNTQKFRREDLWHAAKLDINKPFESWVQNLAVSICRWARDDPLVGQLEKLFLSDEKLSPELFPFILHLALTCEMEKEQVLRTYLSESFLAHFRNQEADTGRKCRLLLESLLYLLTQKIPNEKTRMDRLEWLELDYVLAAEAADKCNMPTASLYLGELGATPQSVPQSSRRSSTTLSNPKLPSNELLLSIYSRVDDPDSFYGVKQPPSLESVLARVHHEGDGIKGLMLHSARTDASMRQSGLADESDRFGLISSVGAMNLNSLTHDLLKQKGGKSTDATTDAMLNAARKLEQWDVAPPQKNDSAASTVYSMFRELATATNLEAVQLDLNRALGSSIQHLQDTRLDASAIRATLSSIAVLNEVDELTNVRCPSDLSQLWARMQTRQNGWDIGRFNDAQGIVSCRETLFSLLSQNKNLREALHVSIRDCRAIEAQSVISSSQFARKNDLIQQSLTAATYLSRLVPICQEIDVKMDAAAHFEVATTLWRQGEISTSVQMLQELCSRTDLLKQSIHVGRAGMLAQLGHEVADARLEKPGEVISNYLRPAIEQLDQATSGSEAAKVYHEFALFCDQQLQDPGNLEDFQRLAKLRDRKLGEHRQFEKLIKDTQSKEKKRELMRQQRTVHQWYTLDDEEFQKMKRSRDEFVRQSLENYLRALTVSDEFNSSVVRFFALWLEHSDSQTANAVVQKTLTNVPSWKFVGLMNQQTSRLQKDSSIFQQSLADLITRICTDHPHHGVHYLYTAIYSSIVETEQAAKSRRDAAHSIAQNLGRNKNMTETMRRNFQVGNVYHRLAEVKLNPKEFKGKITVNMVPEAKEMVNTVLPRKMPPATMAVELRPDCDYSSVPVVARYRDEIRIAGGLSAPKILVAIGTDGKEYKQLFKGGNDDLRQDAIMEQVFGEVSKMLQTHKNSRQRNLHIRTYKVLPLTSTSGIIEFVPNSMPLGEFLVPAHANYHPSDLSQGKAREKIGGAQSMPKDTRLKVYREVAARHQPVLRHFFFERFQDPDDWFQKRLNYTRSTATISMLGWVLGLGDRHCHNILLDEKSGEAIHIDLGVAFEAGRVLPIPEVVPFRLTRDIVDGMGVTKTEGVFRRCCEFSMDALRAEKDAIMTLLNVLRYDPLYSWTVSPLKARRMQDPSRDGDDGGNGLGSVSKRPEDEAGEAARALAIVEKKLSKTLSTAATVNELIQQASDERNLAVLFAGWAAYC</sequence>
<evidence type="ECO:0000256" key="7">
    <source>
        <dbReference type="ARBA" id="ARBA00022454"/>
    </source>
</evidence>
<feature type="region of interest" description="Disordered" evidence="21">
    <location>
        <begin position="2857"/>
        <end position="2882"/>
    </location>
</feature>
<keyword evidence="16 20" id="KW-0539">Nucleus</keyword>
<dbReference type="GeneID" id="63916061"/>
<evidence type="ECO:0000256" key="18">
    <source>
        <dbReference type="ARBA" id="ARBA00047899"/>
    </source>
</evidence>
<comment type="catalytic activity">
    <reaction evidence="19">
        <text>L-seryl-[protein] + ATP = O-phospho-L-seryl-[protein] + ADP + H(+)</text>
        <dbReference type="Rhea" id="RHEA:17989"/>
        <dbReference type="Rhea" id="RHEA-COMP:9863"/>
        <dbReference type="Rhea" id="RHEA-COMP:11604"/>
        <dbReference type="ChEBI" id="CHEBI:15378"/>
        <dbReference type="ChEBI" id="CHEBI:29999"/>
        <dbReference type="ChEBI" id="CHEBI:30616"/>
        <dbReference type="ChEBI" id="CHEBI:83421"/>
        <dbReference type="ChEBI" id="CHEBI:456216"/>
        <dbReference type="EC" id="2.7.11.1"/>
    </reaction>
</comment>
<dbReference type="InterPro" id="IPR018936">
    <property type="entry name" value="PI3/4_kinase_CS"/>
</dbReference>
<dbReference type="SUPFAM" id="SSF56112">
    <property type="entry name" value="Protein kinase-like (PK-like)"/>
    <property type="match status" value="1"/>
</dbReference>
<proteinExistence type="inferred from homology"/>
<dbReference type="HOGENOM" id="CLU_000178_8_2_1"/>
<dbReference type="GO" id="GO:0005524">
    <property type="term" value="F:ATP binding"/>
    <property type="evidence" value="ECO:0007669"/>
    <property type="project" value="UniProtKB-KW"/>
</dbReference>
<dbReference type="InterPro" id="IPR038980">
    <property type="entry name" value="ATM_plant"/>
</dbReference>
<reference evidence="25 26" key="1">
    <citation type="journal article" date="2014" name="BMC Genomics">
        <title>Genome sequencing of four Aureobasidium pullulans varieties: biotechnological potential, stress tolerance, and description of new species.</title>
        <authorList>
            <person name="Gostin Ar C."/>
            <person name="Ohm R.A."/>
            <person name="Kogej T."/>
            <person name="Sonjak S."/>
            <person name="Turk M."/>
            <person name="Zajc J."/>
            <person name="Zalar P."/>
            <person name="Grube M."/>
            <person name="Sun H."/>
            <person name="Han J."/>
            <person name="Sharma A."/>
            <person name="Chiniquy J."/>
            <person name="Ngan C.Y."/>
            <person name="Lipzen A."/>
            <person name="Barry K."/>
            <person name="Grigoriev I.V."/>
            <person name="Gunde-Cimerman N."/>
        </authorList>
    </citation>
    <scope>NUCLEOTIDE SEQUENCE [LARGE SCALE GENOMIC DNA]</scope>
    <source>
        <strain evidence="25 26">CBS 110374</strain>
    </source>
</reference>
<feature type="domain" description="PI3K/PI4K catalytic" evidence="22">
    <location>
        <begin position="2577"/>
        <end position="2888"/>
    </location>
</feature>
<dbReference type="GO" id="GO:0000781">
    <property type="term" value="C:chromosome, telomeric region"/>
    <property type="evidence" value="ECO:0007669"/>
    <property type="project" value="UniProtKB-SubCell"/>
</dbReference>
<evidence type="ECO:0000256" key="14">
    <source>
        <dbReference type="ARBA" id="ARBA00022853"/>
    </source>
</evidence>
<dbReference type="CDD" id="cd05171">
    <property type="entry name" value="PIKKc_ATM"/>
    <property type="match status" value="1"/>
</dbReference>
<dbReference type="InterPro" id="IPR021668">
    <property type="entry name" value="TAN"/>
</dbReference>
<dbReference type="STRING" id="1043003.A0A074VIK7"/>
<keyword evidence="13 20" id="KW-0067">ATP-binding</keyword>
<evidence type="ECO:0000256" key="11">
    <source>
        <dbReference type="ARBA" id="ARBA00022763"/>
    </source>
</evidence>
<feature type="domain" description="FATC" evidence="24">
    <location>
        <begin position="2899"/>
        <end position="2931"/>
    </location>
</feature>
<comment type="similarity">
    <text evidence="3 20">Belongs to the PI3/PI4-kinase family. ATM subfamily.</text>
</comment>
<keyword evidence="26" id="KW-1185">Reference proteome</keyword>
<keyword evidence="10 20" id="KW-0547">Nucleotide-binding</keyword>
<dbReference type="EC" id="2.7.11.1" evidence="5 20"/>
<evidence type="ECO:0000259" key="24">
    <source>
        <dbReference type="PROSITE" id="PS51190"/>
    </source>
</evidence>
<dbReference type="GO" id="GO:0035556">
    <property type="term" value="P:intracellular signal transduction"/>
    <property type="evidence" value="ECO:0007669"/>
    <property type="project" value="UniProtKB-ARBA"/>
</dbReference>
<comment type="function">
    <text evidence="17 20">Serine/threonine protein kinase which activates checkpoint signaling upon genotoxic stresses such as ionizing radiation (IR), ultraviolet light (UV), or DNA replication stalling, thereby acting as a DNA damage sensor. Recognizes the substrate consensus sequence [ST]-Q. Phosphorylates histone H2A to form H2AS128ph (gamma-H2A) at sites of DNA damage, involved in the regulation of DNA damage response mechanism. Required for the control of telomere length and genome stability.</text>
</comment>
<dbReference type="FunFam" id="3.30.1010.10:FF:000019">
    <property type="entry name" value="Serine/threonine-protein kinase Tel1"/>
    <property type="match status" value="1"/>
</dbReference>
<keyword evidence="9 20" id="KW-0808">Transferase</keyword>
<evidence type="ECO:0000259" key="23">
    <source>
        <dbReference type="PROSITE" id="PS51189"/>
    </source>
</evidence>
<accession>A0A074VIK7</accession>
<evidence type="ECO:0000256" key="1">
    <source>
        <dbReference type="ARBA" id="ARBA00004123"/>
    </source>
</evidence>
<dbReference type="InterPro" id="IPR011009">
    <property type="entry name" value="Kinase-like_dom_sf"/>
</dbReference>
<keyword evidence="15 20" id="KW-0779">Telomere</keyword>
<dbReference type="Gene3D" id="1.10.1070.11">
    <property type="entry name" value="Phosphatidylinositol 3-/4-kinase, catalytic domain"/>
    <property type="match status" value="1"/>
</dbReference>
<evidence type="ECO:0000313" key="25">
    <source>
        <dbReference type="EMBL" id="KEQ60368.1"/>
    </source>
</evidence>
<dbReference type="GO" id="GO:0004674">
    <property type="term" value="F:protein serine/threonine kinase activity"/>
    <property type="evidence" value="ECO:0007669"/>
    <property type="project" value="UniProtKB-KW"/>
</dbReference>
<dbReference type="PROSITE" id="PS50290">
    <property type="entry name" value="PI3_4_KINASE_3"/>
    <property type="match status" value="1"/>
</dbReference>
<dbReference type="PANTHER" id="PTHR37079:SF4">
    <property type="entry name" value="SERINE_THREONINE-PROTEIN KINASE ATM"/>
    <property type="match status" value="1"/>
</dbReference>
<name>A0A074VIK7_AURM1</name>
<dbReference type="PROSITE" id="PS00916">
    <property type="entry name" value="PI3_4_KINASE_2"/>
    <property type="match status" value="1"/>
</dbReference>
<evidence type="ECO:0000256" key="16">
    <source>
        <dbReference type="ARBA" id="ARBA00023242"/>
    </source>
</evidence>
<keyword evidence="11 20" id="KW-0227">DNA damage</keyword>
<dbReference type="InterPro" id="IPR000403">
    <property type="entry name" value="PI3/4_kinase_cat_dom"/>
</dbReference>
<dbReference type="Proteomes" id="UP000030672">
    <property type="component" value="Unassembled WGS sequence"/>
</dbReference>
<keyword evidence="14 20" id="KW-0156">Chromatin regulator</keyword>
<evidence type="ECO:0000256" key="5">
    <source>
        <dbReference type="ARBA" id="ARBA00012513"/>
    </source>
</evidence>
<evidence type="ECO:0000256" key="4">
    <source>
        <dbReference type="ARBA" id="ARBA00011370"/>
    </source>
</evidence>
<dbReference type="SMART" id="SM01343">
    <property type="entry name" value="FATC"/>
    <property type="match status" value="1"/>
</dbReference>
<evidence type="ECO:0000256" key="3">
    <source>
        <dbReference type="ARBA" id="ARBA00010769"/>
    </source>
</evidence>
<evidence type="ECO:0000256" key="9">
    <source>
        <dbReference type="ARBA" id="ARBA00022679"/>
    </source>
</evidence>
<comment type="catalytic activity">
    <reaction evidence="18 20">
        <text>L-threonyl-[protein] + ATP = O-phospho-L-threonyl-[protein] + ADP + H(+)</text>
        <dbReference type="Rhea" id="RHEA:46608"/>
        <dbReference type="Rhea" id="RHEA-COMP:11060"/>
        <dbReference type="Rhea" id="RHEA-COMP:11605"/>
        <dbReference type="ChEBI" id="CHEBI:15378"/>
        <dbReference type="ChEBI" id="CHEBI:30013"/>
        <dbReference type="ChEBI" id="CHEBI:30616"/>
        <dbReference type="ChEBI" id="CHEBI:61977"/>
        <dbReference type="ChEBI" id="CHEBI:456216"/>
        <dbReference type="EC" id="2.7.11.1"/>
    </reaction>
</comment>
<evidence type="ECO:0000256" key="12">
    <source>
        <dbReference type="ARBA" id="ARBA00022777"/>
    </source>
</evidence>
<evidence type="ECO:0000256" key="15">
    <source>
        <dbReference type="ARBA" id="ARBA00022895"/>
    </source>
</evidence>
<dbReference type="InterPro" id="IPR016024">
    <property type="entry name" value="ARM-type_fold"/>
</dbReference>
<evidence type="ECO:0000256" key="13">
    <source>
        <dbReference type="ARBA" id="ARBA00022840"/>
    </source>
</evidence>
<evidence type="ECO:0000256" key="20">
    <source>
        <dbReference type="RuleBase" id="RU365027"/>
    </source>
</evidence>
<dbReference type="PANTHER" id="PTHR37079">
    <property type="entry name" value="SERINE/THREONINE-PROTEIN KINASE ATM"/>
    <property type="match status" value="1"/>
</dbReference>
<dbReference type="Pfam" id="PF00454">
    <property type="entry name" value="PI3_PI4_kinase"/>
    <property type="match status" value="1"/>
</dbReference>
<dbReference type="Pfam" id="PF11640">
    <property type="entry name" value="TAN"/>
    <property type="match status" value="1"/>
</dbReference>
<evidence type="ECO:0000256" key="21">
    <source>
        <dbReference type="SAM" id="MobiDB-lite"/>
    </source>
</evidence>
<dbReference type="PROSITE" id="PS51190">
    <property type="entry name" value="FATC"/>
    <property type="match status" value="1"/>
</dbReference>
<dbReference type="Pfam" id="PF02260">
    <property type="entry name" value="FATC"/>
    <property type="match status" value="1"/>
</dbReference>
<evidence type="ECO:0000313" key="26">
    <source>
        <dbReference type="Proteomes" id="UP000030672"/>
    </source>
</evidence>
<comment type="subcellular location">
    <subcellularLocation>
        <location evidence="2 20">Chromosome</location>
        <location evidence="2 20">Telomere</location>
    </subcellularLocation>
    <subcellularLocation>
        <location evidence="1 20">Nucleus</location>
    </subcellularLocation>
</comment>
<dbReference type="PROSITE" id="PS51189">
    <property type="entry name" value="FAT"/>
    <property type="match status" value="1"/>
</dbReference>
<feature type="domain" description="FAT" evidence="23">
    <location>
        <begin position="1867"/>
        <end position="2473"/>
    </location>
</feature>
<gene>
    <name evidence="25" type="ORF">M437DRAFT_54412</name>
</gene>
<keyword evidence="8 20" id="KW-0723">Serine/threonine-protein kinase</keyword>
<dbReference type="PROSITE" id="PS00915">
    <property type="entry name" value="PI3_4_KINASE_1"/>
    <property type="match status" value="1"/>
</dbReference>
<keyword evidence="12 20" id="KW-0418">Kinase</keyword>
<organism evidence="25 26">
    <name type="scientific">Aureobasidium melanogenum (strain CBS 110374)</name>
    <name type="common">Aureobasidium pullulans var. melanogenum</name>
    <dbReference type="NCBI Taxonomy" id="1043003"/>
    <lineage>
        <taxon>Eukaryota</taxon>
        <taxon>Fungi</taxon>
        <taxon>Dikarya</taxon>
        <taxon>Ascomycota</taxon>
        <taxon>Pezizomycotina</taxon>
        <taxon>Dothideomycetes</taxon>
        <taxon>Dothideomycetidae</taxon>
        <taxon>Dothideales</taxon>
        <taxon>Saccotheciaceae</taxon>
        <taxon>Aureobasidium</taxon>
    </lineage>
</organism>
<dbReference type="GO" id="GO:0106310">
    <property type="term" value="F:protein serine kinase activity"/>
    <property type="evidence" value="ECO:0007669"/>
    <property type="project" value="RHEA"/>
</dbReference>
<dbReference type="RefSeq" id="XP_040877391.1">
    <property type="nucleotide sequence ID" value="XM_041022688.1"/>
</dbReference>
<dbReference type="EMBL" id="KL584843">
    <property type="protein sequence ID" value="KEQ60368.1"/>
    <property type="molecule type" value="Genomic_DNA"/>
</dbReference>
<dbReference type="GO" id="GO:0006325">
    <property type="term" value="P:chromatin organization"/>
    <property type="evidence" value="ECO:0007669"/>
    <property type="project" value="UniProtKB-KW"/>
</dbReference>
<dbReference type="Gene3D" id="3.30.1010.10">
    <property type="entry name" value="Phosphatidylinositol 3-kinase Catalytic Subunit, Chain A, domain 4"/>
    <property type="match status" value="1"/>
</dbReference>
<dbReference type="InterPro" id="IPR014009">
    <property type="entry name" value="PIK_FAT"/>
</dbReference>
<evidence type="ECO:0000256" key="17">
    <source>
        <dbReference type="ARBA" id="ARBA00025079"/>
    </source>
</evidence>
<evidence type="ECO:0000256" key="19">
    <source>
        <dbReference type="ARBA" id="ARBA00048679"/>
    </source>
</evidence>